<feature type="domain" description="Transcription elongation factor GreA/GreB N-terminal" evidence="12">
    <location>
        <begin position="18"/>
        <end position="87"/>
    </location>
</feature>
<keyword evidence="13" id="KW-0648">Protein biosynthesis</keyword>
<evidence type="ECO:0000259" key="12">
    <source>
        <dbReference type="Pfam" id="PF03449"/>
    </source>
</evidence>
<dbReference type="PIRSF" id="PIRSF006092">
    <property type="entry name" value="GreA_GreB"/>
    <property type="match status" value="1"/>
</dbReference>
<organism evidence="13 14">
    <name type="scientific">Pseudoramibacter alactolyticus ATCC 23263</name>
    <dbReference type="NCBI Taxonomy" id="887929"/>
    <lineage>
        <taxon>Bacteria</taxon>
        <taxon>Bacillati</taxon>
        <taxon>Bacillota</taxon>
        <taxon>Clostridia</taxon>
        <taxon>Eubacteriales</taxon>
        <taxon>Eubacteriaceae</taxon>
        <taxon>Pseudoramibacter</taxon>
    </lineage>
</organism>
<dbReference type="Gene3D" id="3.10.50.30">
    <property type="entry name" value="Transcription elongation factor, GreA/GreB, C-terminal domain"/>
    <property type="match status" value="1"/>
</dbReference>
<reference evidence="13 14" key="1">
    <citation type="submission" date="2010-12" db="EMBL/GenBank/DDBJ databases">
        <authorList>
            <person name="Muzny D."/>
            <person name="Qin X."/>
            <person name="Deng J."/>
            <person name="Jiang H."/>
            <person name="Liu Y."/>
            <person name="Qu J."/>
            <person name="Song X.-Z."/>
            <person name="Zhang L."/>
            <person name="Thornton R."/>
            <person name="Coyle M."/>
            <person name="Francisco L."/>
            <person name="Jackson L."/>
            <person name="Javaid M."/>
            <person name="Korchina V."/>
            <person name="Kovar C."/>
            <person name="Mata R."/>
            <person name="Mathew T."/>
            <person name="Ngo R."/>
            <person name="Nguyen L."/>
            <person name="Nguyen N."/>
            <person name="Okwuonu G."/>
            <person name="Ongeri F."/>
            <person name="Pham C."/>
            <person name="Simmons D."/>
            <person name="Wilczek-Boney K."/>
            <person name="Hale W."/>
            <person name="Jakkamsetti A."/>
            <person name="Pham P."/>
            <person name="Ruth R."/>
            <person name="San Lucas F."/>
            <person name="Warren J."/>
            <person name="Zhang J."/>
            <person name="Zhao Z."/>
            <person name="Zhou C."/>
            <person name="Zhu D."/>
            <person name="Lee S."/>
            <person name="Bess C."/>
            <person name="Blankenburg K."/>
            <person name="Forbes L."/>
            <person name="Fu Q."/>
            <person name="Gubbala S."/>
            <person name="Hirani K."/>
            <person name="Jayaseelan J.C."/>
            <person name="Lara F."/>
            <person name="Munidasa M."/>
            <person name="Palculict T."/>
            <person name="Patil S."/>
            <person name="Pu L.-L."/>
            <person name="Saada N."/>
            <person name="Tang L."/>
            <person name="Weissenberger G."/>
            <person name="Zhu Y."/>
            <person name="Hemphill L."/>
            <person name="Shang Y."/>
            <person name="Youmans B."/>
            <person name="Ayvaz T."/>
            <person name="Ross M."/>
            <person name="Santibanez J."/>
            <person name="Aqrawi P."/>
            <person name="Gross S."/>
            <person name="Joshi V."/>
            <person name="Fowler G."/>
            <person name="Nazareth L."/>
            <person name="Reid J."/>
            <person name="Worley K."/>
            <person name="Petrosino J."/>
            <person name="Highlander S."/>
            <person name="Gibbs R."/>
        </authorList>
    </citation>
    <scope>NUCLEOTIDE SEQUENCE [LARGE SCALE GENOMIC DNA]</scope>
    <source>
        <strain evidence="13 14">ATCC 23263</strain>
    </source>
</reference>
<name>E6MJB5_9FIRM</name>
<dbReference type="STRING" id="887929.HMP0721_2100"/>
<accession>E6MJB5</accession>
<gene>
    <name evidence="9" type="primary">greA</name>
    <name evidence="13" type="ORF">HMP0721_2100</name>
</gene>
<sequence length="165" mass="18503">MRRNPGRKKRKTMSEEMIVTQEGLEKMKAELEQLKTVTRYEVIEKLRTARGYGDLSENSEYDEAKNEQSFVEGRIKELEHQIHHVKVVEEVQTDVVGIGSYVKVATAGKNLEYQIVGSAEANIKEGKLSNASPVGEGLMGCQAGDVVEIEVPRGVVTYEILDIHR</sequence>
<keyword evidence="4" id="KW-0175">Coiled coil</keyword>
<dbReference type="Pfam" id="PF01272">
    <property type="entry name" value="GreA_GreB"/>
    <property type="match status" value="1"/>
</dbReference>
<dbReference type="GO" id="GO:0003746">
    <property type="term" value="F:translation elongation factor activity"/>
    <property type="evidence" value="ECO:0007669"/>
    <property type="project" value="UniProtKB-KW"/>
</dbReference>
<dbReference type="EMBL" id="AEQN01000027">
    <property type="protein sequence ID" value="EFV00792.1"/>
    <property type="molecule type" value="Genomic_DNA"/>
</dbReference>
<dbReference type="GO" id="GO:0006354">
    <property type="term" value="P:DNA-templated transcription elongation"/>
    <property type="evidence" value="ECO:0007669"/>
    <property type="project" value="TreeGrafter"/>
</dbReference>
<dbReference type="Proteomes" id="UP000004754">
    <property type="component" value="Unassembled WGS sequence"/>
</dbReference>
<evidence type="ECO:0000256" key="7">
    <source>
        <dbReference type="ARBA" id="ARBA00024916"/>
    </source>
</evidence>
<evidence type="ECO:0000313" key="14">
    <source>
        <dbReference type="Proteomes" id="UP000004754"/>
    </source>
</evidence>
<dbReference type="GO" id="GO:0032784">
    <property type="term" value="P:regulation of DNA-templated transcription elongation"/>
    <property type="evidence" value="ECO:0007669"/>
    <property type="project" value="UniProtKB-UniRule"/>
</dbReference>
<dbReference type="SUPFAM" id="SSF54534">
    <property type="entry name" value="FKBP-like"/>
    <property type="match status" value="1"/>
</dbReference>
<dbReference type="AlphaFoldDB" id="E6MJB5"/>
<keyword evidence="3 9" id="KW-0805">Transcription regulation</keyword>
<evidence type="ECO:0000256" key="9">
    <source>
        <dbReference type="HAMAP-Rule" id="MF_00105"/>
    </source>
</evidence>
<dbReference type="Gene3D" id="1.10.287.180">
    <property type="entry name" value="Transcription elongation factor, GreA/GreB, N-terminal domain"/>
    <property type="match status" value="1"/>
</dbReference>
<dbReference type="eggNOG" id="COG0782">
    <property type="taxonomic scope" value="Bacteria"/>
</dbReference>
<comment type="function">
    <text evidence="7 9 10">Necessary for efficient RNA polymerase transcription elongation past template-encoded arresting sites. The arresting sites in DNA have the property of trapping a certain fraction of elongating RNA polymerases that pass through, resulting in locked ternary complexes. Cleavage of the nascent transcript by cleavage factors such as GreA or GreB allows the resumption of elongation from the new 3'terminus. GreA releases sequences of 2 to 3 nucleotides.</text>
</comment>
<keyword evidence="5 9" id="KW-0238">DNA-binding</keyword>
<evidence type="ECO:0000256" key="6">
    <source>
        <dbReference type="ARBA" id="ARBA00023163"/>
    </source>
</evidence>
<protein>
    <recommendedName>
        <fullName evidence="2 9">Transcription elongation factor GreA</fullName>
    </recommendedName>
    <alternativeName>
        <fullName evidence="8 9">Transcript cleavage factor GreA</fullName>
    </alternativeName>
</protein>
<dbReference type="FunFam" id="1.10.287.180:FF:000001">
    <property type="entry name" value="Transcription elongation factor GreA"/>
    <property type="match status" value="1"/>
</dbReference>
<dbReference type="InterPro" id="IPR023459">
    <property type="entry name" value="Tscrpt_elong_fac_GreA/B_fam"/>
</dbReference>
<dbReference type="GO" id="GO:0070063">
    <property type="term" value="F:RNA polymerase binding"/>
    <property type="evidence" value="ECO:0007669"/>
    <property type="project" value="InterPro"/>
</dbReference>
<evidence type="ECO:0000256" key="4">
    <source>
        <dbReference type="ARBA" id="ARBA00023054"/>
    </source>
</evidence>
<dbReference type="NCBIfam" id="TIGR01462">
    <property type="entry name" value="greA"/>
    <property type="match status" value="1"/>
</dbReference>
<dbReference type="InterPro" id="IPR001437">
    <property type="entry name" value="Tscrpt_elong_fac_GreA/B_C"/>
</dbReference>
<dbReference type="PANTHER" id="PTHR30437">
    <property type="entry name" value="TRANSCRIPTION ELONGATION FACTOR GREA"/>
    <property type="match status" value="1"/>
</dbReference>
<dbReference type="InterPro" id="IPR036953">
    <property type="entry name" value="GreA/GreB_C_sf"/>
</dbReference>
<dbReference type="HAMAP" id="MF_00105">
    <property type="entry name" value="GreA_GreB"/>
    <property type="match status" value="1"/>
</dbReference>
<dbReference type="InterPro" id="IPR028624">
    <property type="entry name" value="Tscrpt_elong_fac_GreA/B"/>
</dbReference>
<dbReference type="InterPro" id="IPR022691">
    <property type="entry name" value="Tscrpt_elong_fac_GreA/B_N"/>
</dbReference>
<dbReference type="NCBIfam" id="NF001263">
    <property type="entry name" value="PRK00226.1-4"/>
    <property type="match status" value="1"/>
</dbReference>
<evidence type="ECO:0000256" key="5">
    <source>
        <dbReference type="ARBA" id="ARBA00023125"/>
    </source>
</evidence>
<keyword evidence="13" id="KW-0251">Elongation factor</keyword>
<evidence type="ECO:0000313" key="13">
    <source>
        <dbReference type="EMBL" id="EFV00792.1"/>
    </source>
</evidence>
<evidence type="ECO:0000256" key="8">
    <source>
        <dbReference type="ARBA" id="ARBA00030776"/>
    </source>
</evidence>
<evidence type="ECO:0000256" key="1">
    <source>
        <dbReference type="ARBA" id="ARBA00008213"/>
    </source>
</evidence>
<dbReference type="SUPFAM" id="SSF46557">
    <property type="entry name" value="GreA transcript cleavage protein, N-terminal domain"/>
    <property type="match status" value="1"/>
</dbReference>
<dbReference type="Pfam" id="PF03449">
    <property type="entry name" value="GreA_GreB_N"/>
    <property type="match status" value="1"/>
</dbReference>
<comment type="caution">
    <text evidence="13">The sequence shown here is derived from an EMBL/GenBank/DDBJ whole genome shotgun (WGS) entry which is preliminary data.</text>
</comment>
<dbReference type="InterPro" id="IPR018151">
    <property type="entry name" value="TF_GreA/GreB_CS"/>
</dbReference>
<keyword evidence="14" id="KW-1185">Reference proteome</keyword>
<keyword evidence="6 9" id="KW-0804">Transcription</keyword>
<dbReference type="HOGENOM" id="CLU_101379_2_1_9"/>
<evidence type="ECO:0000259" key="11">
    <source>
        <dbReference type="Pfam" id="PF01272"/>
    </source>
</evidence>
<evidence type="ECO:0000256" key="3">
    <source>
        <dbReference type="ARBA" id="ARBA00023015"/>
    </source>
</evidence>
<comment type="similarity">
    <text evidence="1 9 10">Belongs to the GreA/GreB family.</text>
</comment>
<feature type="domain" description="Transcription elongation factor GreA/GreB C-terminal" evidence="11">
    <location>
        <begin position="92"/>
        <end position="164"/>
    </location>
</feature>
<dbReference type="PROSITE" id="PS00829">
    <property type="entry name" value="GREAB_1"/>
    <property type="match status" value="1"/>
</dbReference>
<dbReference type="GO" id="GO:0003677">
    <property type="term" value="F:DNA binding"/>
    <property type="evidence" value="ECO:0007669"/>
    <property type="project" value="UniProtKB-UniRule"/>
</dbReference>
<dbReference type="PANTHER" id="PTHR30437:SF4">
    <property type="entry name" value="TRANSCRIPTION ELONGATION FACTOR GREA"/>
    <property type="match status" value="1"/>
</dbReference>
<evidence type="ECO:0000256" key="10">
    <source>
        <dbReference type="RuleBase" id="RU000556"/>
    </source>
</evidence>
<proteinExistence type="inferred from homology"/>
<dbReference type="InterPro" id="IPR006359">
    <property type="entry name" value="Tscrpt_elong_fac_GreA"/>
</dbReference>
<dbReference type="InterPro" id="IPR036805">
    <property type="entry name" value="Tscrpt_elong_fac_GreA/B_N_sf"/>
</dbReference>
<evidence type="ECO:0000256" key="2">
    <source>
        <dbReference type="ARBA" id="ARBA00013729"/>
    </source>
</evidence>